<gene>
    <name evidence="2" type="ORF">EV216_11515</name>
</gene>
<dbReference type="Proteomes" id="UP000295277">
    <property type="component" value="Unassembled WGS sequence"/>
</dbReference>
<organism evidence="2 3">
    <name type="scientific">Rhodovulum steppense</name>
    <dbReference type="NCBI Taxonomy" id="540251"/>
    <lineage>
        <taxon>Bacteria</taxon>
        <taxon>Pseudomonadati</taxon>
        <taxon>Pseudomonadota</taxon>
        <taxon>Alphaproteobacteria</taxon>
        <taxon>Rhodobacterales</taxon>
        <taxon>Paracoccaceae</taxon>
        <taxon>Rhodovulum</taxon>
    </lineage>
</organism>
<protein>
    <submittedName>
        <fullName evidence="2">von Willebrand factor type A domain-containing protein</fullName>
    </submittedName>
</protein>
<dbReference type="PANTHER" id="PTHR41248:SF1">
    <property type="entry name" value="NORD PROTEIN"/>
    <property type="match status" value="1"/>
</dbReference>
<dbReference type="OrthoDB" id="9758211at2"/>
<dbReference type="InterPro" id="IPR051928">
    <property type="entry name" value="NorD/CobT"/>
</dbReference>
<dbReference type="PANTHER" id="PTHR41248">
    <property type="entry name" value="NORD PROTEIN"/>
    <property type="match status" value="1"/>
</dbReference>
<reference evidence="2 3" key="1">
    <citation type="submission" date="2019-03" db="EMBL/GenBank/DDBJ databases">
        <title>Genomic Encyclopedia of Type Strains, Phase IV (KMG-IV): sequencing the most valuable type-strain genomes for metagenomic binning, comparative biology and taxonomic classification.</title>
        <authorList>
            <person name="Goeker M."/>
        </authorList>
    </citation>
    <scope>NUCLEOTIDE SEQUENCE [LARGE SCALE GENOMIC DNA]</scope>
    <source>
        <strain evidence="2 3">DSM 21153</strain>
    </source>
</reference>
<dbReference type="SMART" id="SM00327">
    <property type="entry name" value="VWA"/>
    <property type="match status" value="1"/>
</dbReference>
<keyword evidence="3" id="KW-1185">Reference proteome</keyword>
<dbReference type="AlphaFoldDB" id="A0A4V2R4C4"/>
<dbReference type="SUPFAM" id="SSF53300">
    <property type="entry name" value="vWA-like"/>
    <property type="match status" value="1"/>
</dbReference>
<dbReference type="RefSeq" id="WP_132695480.1">
    <property type="nucleotide sequence ID" value="NZ_SLVM01000015.1"/>
</dbReference>
<evidence type="ECO:0000313" key="2">
    <source>
        <dbReference type="EMBL" id="TCM82652.1"/>
    </source>
</evidence>
<proteinExistence type="predicted"/>
<sequence length="763" mass="86032">MATLADFADLTAELDEAQRAILDQCWPDAIRVLSPRGLDNWLKGAVALGHMGRGDHIVRTWIEVVPTLARDLGEDIIPDFAQTLLGFASRTSGAVIERVIATAPVASRRLSDPDLFRAYLQLLNQLLAQAPRGLRPMLEHLEDLLDVLTLGGLRRWANWGAQAHRTNFEELTRYFGLESAESQAVLQKERKGTLFVDIHRRIGMYLRALWGRDFLMRPTAGDFESREGARPFIADWFLHLPDAYDDWNGVAGLDLYRAAAAHAAAHVVATTAAIQGDGLNALQQACIGLIEDARVEMLAIARFPRLRDLWRQFHAPTDDGSMGAQFDRIALALLDPDWPTEDPLALWVRERIPGAELSDSSMSRDLGLELAHRLRDRPYSAYRDVQGAPYRDDNRYVWEFEEIDWDKGFAQAPEQVRKYVSLMEMVNEVEVETAGEDAQEIWVAENELFDDDGISFNEKEGKEPVAAPVFYDEFDYQIQMNRPAWATVLEKRPRLGDPSEIDAILAENRKLTQRMRHLLDAMQPQGVQRIRKLEDGDEIDINAALQAMVDIRMGQQPDPRVMMRSVRKVRDIAVMTLLDLSESTNDPVAGQDQTVLDLTRSATVLLAEAIHKVGDAFALHGFCSDGRHNVFYQRYKDFDQPWGEMPKARLAGMRGQLSTRMGAAIRHAGAHLNRVAANKKLMLVITDGAPADIDARDPQYLRQDARAAVQEVARMGVIPFCLTLDPRADQYVAQIFGQRNYLVLENVERLPERLPMLYAGLTR</sequence>
<dbReference type="InterPro" id="IPR002035">
    <property type="entry name" value="VWF_A"/>
</dbReference>
<name>A0A4V2R4C4_9RHOB</name>
<dbReference type="EMBL" id="SLVM01000015">
    <property type="protein sequence ID" value="TCM82652.1"/>
    <property type="molecule type" value="Genomic_DNA"/>
</dbReference>
<comment type="caution">
    <text evidence="2">The sequence shown here is derived from an EMBL/GenBank/DDBJ whole genome shotgun (WGS) entry which is preliminary data.</text>
</comment>
<evidence type="ECO:0000259" key="1">
    <source>
        <dbReference type="SMART" id="SM00327"/>
    </source>
</evidence>
<dbReference type="InterPro" id="IPR036465">
    <property type="entry name" value="vWFA_dom_sf"/>
</dbReference>
<evidence type="ECO:0000313" key="3">
    <source>
        <dbReference type="Proteomes" id="UP000295277"/>
    </source>
</evidence>
<accession>A0A4V2R4C4</accession>
<feature type="domain" description="VWFA" evidence="1">
    <location>
        <begin position="571"/>
        <end position="762"/>
    </location>
</feature>
<dbReference type="Pfam" id="PF00092">
    <property type="entry name" value="VWA"/>
    <property type="match status" value="1"/>
</dbReference>
<dbReference type="CDD" id="cd01454">
    <property type="entry name" value="vWA_norD_type"/>
    <property type="match status" value="1"/>
</dbReference>
<dbReference type="Gene3D" id="3.40.50.410">
    <property type="entry name" value="von Willebrand factor, type A domain"/>
    <property type="match status" value="1"/>
</dbReference>